<feature type="transmembrane region" description="Helical" evidence="1">
    <location>
        <begin position="76"/>
        <end position="97"/>
    </location>
</feature>
<evidence type="ECO:0000313" key="2">
    <source>
        <dbReference type="EMBL" id="KAL1208198.1"/>
    </source>
</evidence>
<reference evidence="2 3" key="1">
    <citation type="submission" date="2024-04" db="EMBL/GenBank/DDBJ databases">
        <title>Genome assembly C_amara_ONT_v2.</title>
        <authorList>
            <person name="Yant L."/>
            <person name="Moore C."/>
            <person name="Slenker M."/>
        </authorList>
    </citation>
    <scope>NUCLEOTIDE SEQUENCE [LARGE SCALE GENOMIC DNA]</scope>
    <source>
        <tissue evidence="2">Leaf</tissue>
    </source>
</reference>
<comment type="caution">
    <text evidence="2">The sequence shown here is derived from an EMBL/GenBank/DDBJ whole genome shotgun (WGS) entry which is preliminary data.</text>
</comment>
<protein>
    <recommendedName>
        <fullName evidence="4">Transmembrane protein</fullName>
    </recommendedName>
</protein>
<keyword evidence="1" id="KW-0812">Transmembrane</keyword>
<evidence type="ECO:0000256" key="1">
    <source>
        <dbReference type="SAM" id="Phobius"/>
    </source>
</evidence>
<dbReference type="Proteomes" id="UP001558713">
    <property type="component" value="Unassembled WGS sequence"/>
</dbReference>
<organism evidence="2 3">
    <name type="scientific">Cardamine amara subsp. amara</name>
    <dbReference type="NCBI Taxonomy" id="228776"/>
    <lineage>
        <taxon>Eukaryota</taxon>
        <taxon>Viridiplantae</taxon>
        <taxon>Streptophyta</taxon>
        <taxon>Embryophyta</taxon>
        <taxon>Tracheophyta</taxon>
        <taxon>Spermatophyta</taxon>
        <taxon>Magnoliopsida</taxon>
        <taxon>eudicotyledons</taxon>
        <taxon>Gunneridae</taxon>
        <taxon>Pentapetalae</taxon>
        <taxon>rosids</taxon>
        <taxon>malvids</taxon>
        <taxon>Brassicales</taxon>
        <taxon>Brassicaceae</taxon>
        <taxon>Cardamineae</taxon>
        <taxon>Cardamine</taxon>
    </lineage>
</organism>
<name>A0ABD1AN65_CARAN</name>
<feature type="transmembrane region" description="Helical" evidence="1">
    <location>
        <begin position="40"/>
        <end position="64"/>
    </location>
</feature>
<dbReference type="AlphaFoldDB" id="A0ABD1AN65"/>
<keyword evidence="3" id="KW-1185">Reference proteome</keyword>
<evidence type="ECO:0008006" key="4">
    <source>
        <dbReference type="Google" id="ProtNLM"/>
    </source>
</evidence>
<evidence type="ECO:0000313" key="3">
    <source>
        <dbReference type="Proteomes" id="UP001558713"/>
    </source>
</evidence>
<keyword evidence="1" id="KW-1133">Transmembrane helix</keyword>
<accession>A0ABD1AN65</accession>
<proteinExistence type="predicted"/>
<gene>
    <name evidence="2" type="ORF">V5N11_034916</name>
</gene>
<sequence length="172" mass="19238">MNKVAEKATVMQVETHSQPQPSEMRWLAAERAFLQIPNPVIVKVFVLSSLTTFTSGMALALEWICHGKSHTGFGWIIYYALFMMCFPLLILIGLRILMAIYSSSRGSNQVADSAASKEPCVVQTKRTQETETERNDCRSLAVVVASDDKKMPRIKRAVSFPSHGVVRSCRTR</sequence>
<keyword evidence="1" id="KW-0472">Membrane</keyword>
<dbReference type="EMBL" id="JBANAX010000456">
    <property type="protein sequence ID" value="KAL1208198.1"/>
    <property type="molecule type" value="Genomic_DNA"/>
</dbReference>